<reference evidence="6" key="1">
    <citation type="submission" date="2020-11" db="EMBL/GenBank/DDBJ databases">
        <authorList>
            <consortium name="DOE Joint Genome Institute"/>
            <person name="Ahrendt S."/>
            <person name="Riley R."/>
            <person name="Andreopoulos W."/>
            <person name="Labutti K."/>
            <person name="Pangilinan J."/>
            <person name="Ruiz-Duenas F.J."/>
            <person name="Barrasa J.M."/>
            <person name="Sanchez-Garcia M."/>
            <person name="Camarero S."/>
            <person name="Miyauchi S."/>
            <person name="Serrano A."/>
            <person name="Linde D."/>
            <person name="Babiker R."/>
            <person name="Drula E."/>
            <person name="Ayuso-Fernandez I."/>
            <person name="Pacheco R."/>
            <person name="Padilla G."/>
            <person name="Ferreira P."/>
            <person name="Barriuso J."/>
            <person name="Kellner H."/>
            <person name="Castanera R."/>
            <person name="Alfaro M."/>
            <person name="Ramirez L."/>
            <person name="Pisabarro A.G."/>
            <person name="Kuo A."/>
            <person name="Tritt A."/>
            <person name="Lipzen A."/>
            <person name="He G."/>
            <person name="Yan M."/>
            <person name="Ng V."/>
            <person name="Cullen D."/>
            <person name="Martin F."/>
            <person name="Rosso M.-N."/>
            <person name="Henrissat B."/>
            <person name="Hibbett D."/>
            <person name="Martinez A.T."/>
            <person name="Grigoriev I.V."/>
        </authorList>
    </citation>
    <scope>NUCLEOTIDE SEQUENCE</scope>
    <source>
        <strain evidence="6">CBS 247.69</strain>
    </source>
</reference>
<evidence type="ECO:0000256" key="4">
    <source>
        <dbReference type="ARBA" id="ARBA00023002"/>
    </source>
</evidence>
<dbReference type="InterPro" id="IPR036291">
    <property type="entry name" value="NAD(P)-bd_dom_sf"/>
</dbReference>
<dbReference type="Proteomes" id="UP000807353">
    <property type="component" value="Unassembled WGS sequence"/>
</dbReference>
<name>A0A9P5XSM2_9AGAR</name>
<dbReference type="EMBL" id="MU150400">
    <property type="protein sequence ID" value="KAF9456843.1"/>
    <property type="molecule type" value="Genomic_DNA"/>
</dbReference>
<dbReference type="PANTHER" id="PTHR43162">
    <property type="match status" value="1"/>
</dbReference>
<dbReference type="NCBIfam" id="TIGR03649">
    <property type="entry name" value="ergot_EASG"/>
    <property type="match status" value="1"/>
</dbReference>
<dbReference type="InterPro" id="IPR051604">
    <property type="entry name" value="Ergot_Alk_Oxidoreductase"/>
</dbReference>
<dbReference type="AlphaFoldDB" id="A0A9P5XSM2"/>
<dbReference type="InterPro" id="IPR008030">
    <property type="entry name" value="NmrA-like"/>
</dbReference>
<feature type="domain" description="NmrA-like" evidence="5">
    <location>
        <begin position="1"/>
        <end position="252"/>
    </location>
</feature>
<comment type="similarity">
    <text evidence="2">Belongs to the fgaFS/easG family.</text>
</comment>
<comment type="pathway">
    <text evidence="1">Alkaloid biosynthesis; ergot alkaloid biosynthesis.</text>
</comment>
<dbReference type="GO" id="GO:0016491">
    <property type="term" value="F:oxidoreductase activity"/>
    <property type="evidence" value="ECO:0007669"/>
    <property type="project" value="UniProtKB-KW"/>
</dbReference>
<dbReference type="InterPro" id="IPR019901">
    <property type="entry name" value="Ergot_alkaloid_biosynthesis"/>
</dbReference>
<evidence type="ECO:0000256" key="2">
    <source>
        <dbReference type="ARBA" id="ARBA00005372"/>
    </source>
</evidence>
<evidence type="ECO:0000259" key="5">
    <source>
        <dbReference type="Pfam" id="PF05368"/>
    </source>
</evidence>
<keyword evidence="4" id="KW-0560">Oxidoreductase</keyword>
<dbReference type="SUPFAM" id="SSF51735">
    <property type="entry name" value="NAD(P)-binding Rossmann-fold domains"/>
    <property type="match status" value="1"/>
</dbReference>
<protein>
    <recommendedName>
        <fullName evidence="5">NmrA-like domain-containing protein</fullName>
    </recommendedName>
</protein>
<evidence type="ECO:0000256" key="1">
    <source>
        <dbReference type="ARBA" id="ARBA00005107"/>
    </source>
</evidence>
<dbReference type="Pfam" id="PF05368">
    <property type="entry name" value="NmrA"/>
    <property type="match status" value="1"/>
</dbReference>
<comment type="caution">
    <text evidence="6">The sequence shown here is derived from an EMBL/GenBank/DDBJ whole genome shotgun (WGS) entry which is preliminary data.</text>
</comment>
<proteinExistence type="inferred from homology"/>
<dbReference type="Gene3D" id="3.90.25.10">
    <property type="entry name" value="UDP-galactose 4-epimerase, domain 1"/>
    <property type="match status" value="1"/>
</dbReference>
<dbReference type="Gene3D" id="3.40.50.720">
    <property type="entry name" value="NAD(P)-binding Rossmann-like Domain"/>
    <property type="match status" value="1"/>
</dbReference>
<evidence type="ECO:0000256" key="3">
    <source>
        <dbReference type="ARBA" id="ARBA00022589"/>
    </source>
</evidence>
<evidence type="ECO:0000313" key="7">
    <source>
        <dbReference type="Proteomes" id="UP000807353"/>
    </source>
</evidence>
<organism evidence="6 7">
    <name type="scientific">Collybia nuda</name>
    <dbReference type="NCBI Taxonomy" id="64659"/>
    <lineage>
        <taxon>Eukaryota</taxon>
        <taxon>Fungi</taxon>
        <taxon>Dikarya</taxon>
        <taxon>Basidiomycota</taxon>
        <taxon>Agaricomycotina</taxon>
        <taxon>Agaricomycetes</taxon>
        <taxon>Agaricomycetidae</taxon>
        <taxon>Agaricales</taxon>
        <taxon>Tricholomatineae</taxon>
        <taxon>Clitocybaceae</taxon>
        <taxon>Collybia</taxon>
    </lineage>
</organism>
<dbReference type="PANTHER" id="PTHR43162:SF1">
    <property type="entry name" value="PRESTALK A DIFFERENTIATION PROTEIN A"/>
    <property type="match status" value="1"/>
</dbReference>
<keyword evidence="3" id="KW-0017">Alkaloid metabolism</keyword>
<dbReference type="OrthoDB" id="419598at2759"/>
<dbReference type="GO" id="GO:0009820">
    <property type="term" value="P:alkaloid metabolic process"/>
    <property type="evidence" value="ECO:0007669"/>
    <property type="project" value="UniProtKB-KW"/>
</dbReference>
<accession>A0A9P5XSM2</accession>
<sequence>MTGTILLTGGWGKTASRIAKLLSAKGIPVQIASRKGAAAIPSEYKSQYSSLTGAIFDWTDPSTHANPFNATNLVAPISAVYLVPPAVPDIIGAMKPFIDLAIEQGVKRFVLMSGAGVDKGGWGYGKVHEYLADGGHKVEYCVLRPPWFYANMLSVASISEEDIIVSATGDGKFPMTSEDDIAEAAVGPLIDEKVLNNDIFIMGPELLTFDLVAEKLTKVLGRKITHVKVTTAEFTELLLKQGIPEAYAPLLAGVDAMKAAGSDEKLFYSPGKVVGRVFIEEFLGENKSVFAKADKPWEGPLLGTRFKGLEL</sequence>
<evidence type="ECO:0000313" key="6">
    <source>
        <dbReference type="EMBL" id="KAF9456843.1"/>
    </source>
</evidence>
<gene>
    <name evidence="6" type="ORF">BDZ94DRAFT_1326684</name>
</gene>
<keyword evidence="7" id="KW-1185">Reference proteome</keyword>